<name>A0A6A4PCB2_LUPAL</name>
<sequence>MIIGGTSGTELSTSLHTDSPSFLATKEKMRHARSMLGPTKHHVEETFITNPSHTIEDIAHMDYAQPHRKSPIHN</sequence>
<accession>A0A6A4PCB2</accession>
<dbReference type="EMBL" id="WOCE01000016">
    <property type="protein sequence ID" value="KAE9596777.1"/>
    <property type="molecule type" value="Genomic_DNA"/>
</dbReference>
<reference evidence="2" key="1">
    <citation type="journal article" date="2020" name="Nat. Commun.">
        <title>Genome sequence of the cluster root forming white lupin.</title>
        <authorList>
            <person name="Hufnagel B."/>
            <person name="Marques A."/>
            <person name="Soriano A."/>
            <person name="Marques L."/>
            <person name="Divol F."/>
            <person name="Doumas P."/>
            <person name="Sallet E."/>
            <person name="Mancinotti D."/>
            <person name="Carrere S."/>
            <person name="Marande W."/>
            <person name="Arribat S."/>
            <person name="Keller J."/>
            <person name="Huneau C."/>
            <person name="Blein T."/>
            <person name="Aime D."/>
            <person name="Laguerre M."/>
            <person name="Taylor J."/>
            <person name="Schubert V."/>
            <person name="Nelson M."/>
            <person name="Geu-Flores F."/>
            <person name="Crespi M."/>
            <person name="Gallardo-Guerrero K."/>
            <person name="Delaux P.-M."/>
            <person name="Salse J."/>
            <person name="Berges H."/>
            <person name="Guyot R."/>
            <person name="Gouzy J."/>
            <person name="Peret B."/>
        </authorList>
    </citation>
    <scope>NUCLEOTIDE SEQUENCE [LARGE SCALE GENOMIC DNA]</scope>
    <source>
        <strain evidence="2">cv. Amiga</strain>
    </source>
</reference>
<evidence type="ECO:0000313" key="2">
    <source>
        <dbReference type="Proteomes" id="UP000447434"/>
    </source>
</evidence>
<dbReference type="Proteomes" id="UP000447434">
    <property type="component" value="Chromosome 16"/>
</dbReference>
<evidence type="ECO:0000313" key="1">
    <source>
        <dbReference type="EMBL" id="KAE9596777.1"/>
    </source>
</evidence>
<dbReference type="AlphaFoldDB" id="A0A6A4PCB2"/>
<dbReference type="OrthoDB" id="1911637at2759"/>
<proteinExistence type="predicted"/>
<comment type="caution">
    <text evidence="1">The sequence shown here is derived from an EMBL/GenBank/DDBJ whole genome shotgun (WGS) entry which is preliminary data.</text>
</comment>
<organism evidence="1 2">
    <name type="scientific">Lupinus albus</name>
    <name type="common">White lupine</name>
    <name type="synonym">Lupinus termis</name>
    <dbReference type="NCBI Taxonomy" id="3870"/>
    <lineage>
        <taxon>Eukaryota</taxon>
        <taxon>Viridiplantae</taxon>
        <taxon>Streptophyta</taxon>
        <taxon>Embryophyta</taxon>
        <taxon>Tracheophyta</taxon>
        <taxon>Spermatophyta</taxon>
        <taxon>Magnoliopsida</taxon>
        <taxon>eudicotyledons</taxon>
        <taxon>Gunneridae</taxon>
        <taxon>Pentapetalae</taxon>
        <taxon>rosids</taxon>
        <taxon>fabids</taxon>
        <taxon>Fabales</taxon>
        <taxon>Fabaceae</taxon>
        <taxon>Papilionoideae</taxon>
        <taxon>50 kb inversion clade</taxon>
        <taxon>genistoids sensu lato</taxon>
        <taxon>core genistoids</taxon>
        <taxon>Genisteae</taxon>
        <taxon>Lupinus</taxon>
    </lineage>
</organism>
<keyword evidence="2" id="KW-1185">Reference proteome</keyword>
<protein>
    <submittedName>
        <fullName evidence="1">Uncharacterized protein</fullName>
    </submittedName>
</protein>
<gene>
    <name evidence="1" type="ORF">Lalb_Chr16g0379641</name>
</gene>